<evidence type="ECO:0000313" key="6">
    <source>
        <dbReference type="Proteomes" id="UP000829196"/>
    </source>
</evidence>
<organism evidence="5 6">
    <name type="scientific">Dendrobium nobile</name>
    <name type="common">Orchid</name>
    <dbReference type="NCBI Taxonomy" id="94219"/>
    <lineage>
        <taxon>Eukaryota</taxon>
        <taxon>Viridiplantae</taxon>
        <taxon>Streptophyta</taxon>
        <taxon>Embryophyta</taxon>
        <taxon>Tracheophyta</taxon>
        <taxon>Spermatophyta</taxon>
        <taxon>Magnoliopsida</taxon>
        <taxon>Liliopsida</taxon>
        <taxon>Asparagales</taxon>
        <taxon>Orchidaceae</taxon>
        <taxon>Epidendroideae</taxon>
        <taxon>Malaxideae</taxon>
        <taxon>Dendrobiinae</taxon>
        <taxon>Dendrobium</taxon>
    </lineage>
</organism>
<dbReference type="GO" id="GO:0006508">
    <property type="term" value="P:proteolysis"/>
    <property type="evidence" value="ECO:0007669"/>
    <property type="project" value="InterPro"/>
</dbReference>
<dbReference type="PROSITE" id="PS00640">
    <property type="entry name" value="THIOL_PROTEASE_ASN"/>
    <property type="match status" value="1"/>
</dbReference>
<dbReference type="SUPFAM" id="SSF54001">
    <property type="entry name" value="Cysteine proteinases"/>
    <property type="match status" value="1"/>
</dbReference>
<dbReference type="AlphaFoldDB" id="A0A8T3C0X8"/>
<dbReference type="SMR" id="A0A8T3C0X8"/>
<evidence type="ECO:0000256" key="2">
    <source>
        <dbReference type="ARBA" id="ARBA00023157"/>
    </source>
</evidence>
<dbReference type="InterPro" id="IPR000668">
    <property type="entry name" value="Peptidase_C1A_C"/>
</dbReference>
<evidence type="ECO:0000259" key="3">
    <source>
        <dbReference type="SMART" id="SM00645"/>
    </source>
</evidence>
<proteinExistence type="inferred from homology"/>
<dbReference type="PROSITE" id="PS00639">
    <property type="entry name" value="THIOL_PROTEASE_HIS"/>
    <property type="match status" value="1"/>
</dbReference>
<protein>
    <submittedName>
        <fullName evidence="5">Uncharacterized protein</fullName>
    </submittedName>
</protein>
<reference evidence="5" key="1">
    <citation type="journal article" date="2022" name="Front. Genet.">
        <title>Chromosome-Scale Assembly of the Dendrobium nobile Genome Provides Insights Into the Molecular Mechanism of the Biosynthesis of the Medicinal Active Ingredient of Dendrobium.</title>
        <authorList>
            <person name="Xu Q."/>
            <person name="Niu S.-C."/>
            <person name="Li K.-L."/>
            <person name="Zheng P.-J."/>
            <person name="Zhang X.-J."/>
            <person name="Jia Y."/>
            <person name="Liu Y."/>
            <person name="Niu Y.-X."/>
            <person name="Yu L.-H."/>
            <person name="Chen D.-F."/>
            <person name="Zhang G.-Q."/>
        </authorList>
    </citation>
    <scope>NUCLEOTIDE SEQUENCE</scope>
    <source>
        <tissue evidence="5">Leaf</tissue>
    </source>
</reference>
<dbReference type="InterPro" id="IPR025661">
    <property type="entry name" value="Pept_asp_AS"/>
</dbReference>
<keyword evidence="6" id="KW-1185">Reference proteome</keyword>
<dbReference type="InterPro" id="IPR025660">
    <property type="entry name" value="Pept_his_AS"/>
</dbReference>
<dbReference type="InterPro" id="IPR038765">
    <property type="entry name" value="Papain-like_cys_pep_sf"/>
</dbReference>
<comment type="similarity">
    <text evidence="1">Belongs to the peptidase C1 family.</text>
</comment>
<dbReference type="Proteomes" id="UP000829196">
    <property type="component" value="Unassembled WGS sequence"/>
</dbReference>
<accession>A0A8T3C0X8</accession>
<name>A0A8T3C0X8_DENNO</name>
<dbReference type="SMART" id="SM00645">
    <property type="entry name" value="Pept_C1"/>
    <property type="match status" value="1"/>
</dbReference>
<dbReference type="Pfam" id="PF08246">
    <property type="entry name" value="Inhibitor_I29"/>
    <property type="match status" value="1"/>
</dbReference>
<keyword evidence="2" id="KW-1015">Disulfide bond</keyword>
<dbReference type="EMBL" id="JAGYWB010000004">
    <property type="protein sequence ID" value="KAI0524363.1"/>
    <property type="molecule type" value="Genomic_DNA"/>
</dbReference>
<dbReference type="InterPro" id="IPR013128">
    <property type="entry name" value="Peptidase_C1A"/>
</dbReference>
<feature type="domain" description="Cathepsin propeptide inhibitor" evidence="4">
    <location>
        <begin position="246"/>
        <end position="289"/>
    </location>
</feature>
<dbReference type="Gene3D" id="3.90.70.10">
    <property type="entry name" value="Cysteine proteinases"/>
    <property type="match status" value="2"/>
</dbReference>
<gene>
    <name evidence="5" type="ORF">KFK09_003730</name>
</gene>
<feature type="domain" description="Peptidase C1A papain C-terminal" evidence="3">
    <location>
        <begin position="316"/>
        <end position="502"/>
    </location>
</feature>
<evidence type="ECO:0000259" key="4">
    <source>
        <dbReference type="SMART" id="SM00848"/>
    </source>
</evidence>
<dbReference type="InterPro" id="IPR013201">
    <property type="entry name" value="Prot_inhib_I29"/>
</dbReference>
<dbReference type="PANTHER" id="PTHR12411">
    <property type="entry name" value="CYSTEINE PROTEASE FAMILY C1-RELATED"/>
    <property type="match status" value="1"/>
</dbReference>
<dbReference type="OrthoDB" id="10253408at2759"/>
<evidence type="ECO:0000313" key="5">
    <source>
        <dbReference type="EMBL" id="KAI0524363.1"/>
    </source>
</evidence>
<dbReference type="CDD" id="cd02248">
    <property type="entry name" value="Peptidase_C1A"/>
    <property type="match status" value="1"/>
</dbReference>
<dbReference type="SMART" id="SM00848">
    <property type="entry name" value="Inhibitor_I29"/>
    <property type="match status" value="1"/>
</dbReference>
<evidence type="ECO:0000256" key="1">
    <source>
        <dbReference type="ARBA" id="ARBA00008455"/>
    </source>
</evidence>
<dbReference type="GO" id="GO:0008234">
    <property type="term" value="F:cysteine-type peptidase activity"/>
    <property type="evidence" value="ECO:0007669"/>
    <property type="project" value="InterPro"/>
</dbReference>
<comment type="caution">
    <text evidence="5">The sequence shown here is derived from an EMBL/GenBank/DDBJ whole genome shotgun (WGS) entry which is preliminary data.</text>
</comment>
<dbReference type="PRINTS" id="PR00705">
    <property type="entry name" value="PAPAIN"/>
</dbReference>
<dbReference type="Pfam" id="PF00112">
    <property type="entry name" value="Peptidase_C1"/>
    <property type="match status" value="2"/>
</dbReference>
<dbReference type="InterPro" id="IPR039417">
    <property type="entry name" value="Peptidase_C1A_papain-like"/>
</dbReference>
<sequence>MKVLYLHLKGVKERRFSAASRIGGGEFCKGFSALLWGQKENHFGSDAFPHRVEDEAPAIRWLARKGARNPERRLKIVLTSTPRVFPLIPTPRDVAALFALREESSTSAQEAFVRLEALSLLSTSLPPWAFFWSSGVLESAGSTAVQDFAGYYTVLHSSILDQPTVQRKEKKMMRHFEEMDFPIGKKPDRFDLHIGDLIVLIIMQDKLSISIAITNCIKGISGDNYFSILVDEARDISGKNKWLLLSIERARRFSIFKANVEYIDSANANCDRKYRLAVNQFADLSNDEFSSSLNGFVEPSFPKTEELFRYGNMTNVPDAMDWRSIGAVTPVKYQGSTCGSCWAFSAVAVTEGITKLRTGNLISLSEQQLMDCDVNGNEHGCSGTCQASEAVATIEGYEYVPANSELSLKKAAANQPVSVVIDAGGWDFTFYSGGLFTGPCGTKLDHAVTVVGYGTEEDGTDYWLMKNSWGTSWGEEGYIRIQRNVEAAEGLCGIAISATYPIA</sequence>